<dbReference type="EnsemblMetazoa" id="Aqu2.1.10465_001">
    <property type="protein sequence ID" value="Aqu2.1.10465_001"/>
    <property type="gene ID" value="Aqu2.1.10465"/>
</dbReference>
<dbReference type="Gene3D" id="1.10.533.10">
    <property type="entry name" value="Death Domain, Fas"/>
    <property type="match status" value="1"/>
</dbReference>
<accession>A0A1X7T7T8</accession>
<organism evidence="1">
    <name type="scientific">Amphimedon queenslandica</name>
    <name type="common">Sponge</name>
    <dbReference type="NCBI Taxonomy" id="400682"/>
    <lineage>
        <taxon>Eukaryota</taxon>
        <taxon>Metazoa</taxon>
        <taxon>Porifera</taxon>
        <taxon>Demospongiae</taxon>
        <taxon>Heteroscleromorpha</taxon>
        <taxon>Haplosclerida</taxon>
        <taxon>Niphatidae</taxon>
        <taxon>Amphimedon</taxon>
    </lineage>
</organism>
<evidence type="ECO:0000313" key="1">
    <source>
        <dbReference type="EnsemblMetazoa" id="Aqu2.1.10465_001"/>
    </source>
</evidence>
<dbReference type="InterPro" id="IPR011029">
    <property type="entry name" value="DEATH-like_dom_sf"/>
</dbReference>
<evidence type="ECO:0008006" key="2">
    <source>
        <dbReference type="Google" id="ProtNLM"/>
    </source>
</evidence>
<reference evidence="1" key="1">
    <citation type="submission" date="2017-05" db="UniProtKB">
        <authorList>
            <consortium name="EnsemblMetazoa"/>
        </authorList>
    </citation>
    <scope>IDENTIFICATION</scope>
</reference>
<name>A0A1X7T7T8_AMPQE</name>
<dbReference type="InParanoid" id="A0A1X7T7T8"/>
<protein>
    <recommendedName>
        <fullName evidence="2">Death domain-containing protein</fullName>
    </recommendedName>
</protein>
<dbReference type="AlphaFoldDB" id="A0A1X7T7T8"/>
<proteinExistence type="predicted"/>
<sequence length="74" mass="8783">MLDLDQKRLRSIEAQAGHTDTHKMIEMFNLWLTTTPTASRRQVLEVLRKRVVNEHTVADKYEKYLKELHDTTCK</sequence>